<gene>
    <name evidence="1" type="ORF">F1559_003347</name>
</gene>
<dbReference type="Proteomes" id="UP000530660">
    <property type="component" value="Unassembled WGS sequence"/>
</dbReference>
<sequence>MKPVRVTPPPNSYMTLCHKVAFRVCTKNSLDVGNRATFVLQRRRAVSVETTATASPLPTSHRRGVYEPVAGRLESGGHLAQFRQNKRMWRRWMLSLADAWQQQPVLVLSVALGTFGLIGPLIVKVEHPDRRRQQERLREALGTGSATSPRSI</sequence>
<dbReference type="AlphaFoldDB" id="A0A7J7IEP7"/>
<dbReference type="EMBL" id="VWRR01000014">
    <property type="protein sequence ID" value="KAF6001565.1"/>
    <property type="molecule type" value="Genomic_DNA"/>
</dbReference>
<protein>
    <submittedName>
        <fullName evidence="1">Uncharacterized protein</fullName>
    </submittedName>
</protein>
<name>A0A7J7IEP7_9RHOD</name>
<organism evidence="1 2">
    <name type="scientific">Cyanidiococcus yangmingshanensis</name>
    <dbReference type="NCBI Taxonomy" id="2690220"/>
    <lineage>
        <taxon>Eukaryota</taxon>
        <taxon>Rhodophyta</taxon>
        <taxon>Bangiophyceae</taxon>
        <taxon>Cyanidiales</taxon>
        <taxon>Cyanidiaceae</taxon>
        <taxon>Cyanidiococcus</taxon>
    </lineage>
</organism>
<dbReference type="OrthoDB" id="11128at2763"/>
<evidence type="ECO:0000313" key="2">
    <source>
        <dbReference type="Proteomes" id="UP000530660"/>
    </source>
</evidence>
<accession>A0A7J7IEP7</accession>
<proteinExistence type="predicted"/>
<evidence type="ECO:0000313" key="1">
    <source>
        <dbReference type="EMBL" id="KAF6001565.1"/>
    </source>
</evidence>
<comment type="caution">
    <text evidence="1">The sequence shown here is derived from an EMBL/GenBank/DDBJ whole genome shotgun (WGS) entry which is preliminary data.</text>
</comment>
<keyword evidence="2" id="KW-1185">Reference proteome</keyword>
<reference evidence="1 2" key="1">
    <citation type="journal article" date="2020" name="J. Phycol.">
        <title>Comparative genome analysis reveals Cyanidiococcus gen. nov., a new extremophilic red algal genus sister to Cyanidioschyzon (Cyanidioschyzonaceae, Rhodophyta).</title>
        <authorList>
            <person name="Liu S.-L."/>
            <person name="Chiang Y.-R."/>
            <person name="Yoon H.S."/>
            <person name="Fu H.-Y."/>
        </authorList>
    </citation>
    <scope>NUCLEOTIDE SEQUENCE [LARGE SCALE GENOMIC DNA]</scope>
    <source>
        <strain evidence="1 2">THAL066</strain>
    </source>
</reference>